<evidence type="ECO:0000313" key="6">
    <source>
        <dbReference type="EMBL" id="NMO09483.1"/>
    </source>
</evidence>
<dbReference type="EMBL" id="DUHE01000185">
    <property type="protein sequence ID" value="HII84522.1"/>
    <property type="molecule type" value="Genomic_DNA"/>
</dbReference>
<accession>A0A2H4VQ06</accession>
<dbReference type="Proteomes" id="UP000586031">
    <property type="component" value="Unassembled WGS sequence"/>
</dbReference>
<name>A0A2H4VQ06_9EURY</name>
<proteinExistence type="predicted"/>
<feature type="domain" description="DUF2096" evidence="2">
    <location>
        <begin position="7"/>
        <end position="101"/>
    </location>
</feature>
<dbReference type="InterPro" id="IPR056730">
    <property type="entry name" value="DUF2096_C"/>
</dbReference>
<sequence>MNELPAEQTWLVLVELLTDLRKKEMEIPKEITKNIQMAKTTINFYKVDPTDPQRQVEVKRINEFLTSIQDALMGLAEELGSEYADKWMDKLLRASRGEEVYPQKKTESKFVVGAPSGFSMVRMNFKAPLSEDRVQEIAEYENVIIEFEEDALLVVYGDKENIKKSLQELSSFFKEQINDME</sequence>
<dbReference type="Proteomes" id="UP000232631">
    <property type="component" value="Chromosome"/>
</dbReference>
<accession>A0A2H4VD05</accession>
<feature type="domain" description="DUF2096" evidence="1">
    <location>
        <begin position="117"/>
        <end position="175"/>
    </location>
</feature>
<dbReference type="EMBL" id="CP017768">
    <property type="protein sequence ID" value="AUB60142.1"/>
    <property type="molecule type" value="Genomic_DNA"/>
</dbReference>
<protein>
    <submittedName>
        <fullName evidence="4">DUF2096 domain-containing protein</fullName>
    </submittedName>
</protein>
<evidence type="ECO:0000259" key="1">
    <source>
        <dbReference type="Pfam" id="PF09869"/>
    </source>
</evidence>
<dbReference type="EMBL" id="JABBYL010000022">
    <property type="protein sequence ID" value="NMO09483.1"/>
    <property type="molecule type" value="Genomic_DNA"/>
</dbReference>
<evidence type="ECO:0000313" key="7">
    <source>
        <dbReference type="Proteomes" id="UP000232631"/>
    </source>
</evidence>
<evidence type="ECO:0000313" key="9">
    <source>
        <dbReference type="Proteomes" id="UP000586031"/>
    </source>
</evidence>
<evidence type="ECO:0000313" key="8">
    <source>
        <dbReference type="Proteomes" id="UP000232806"/>
    </source>
</evidence>
<dbReference type="AlphaFoldDB" id="A0A2H4VQ06"/>
<dbReference type="Pfam" id="PF23100">
    <property type="entry name" value="DUF2096_N"/>
    <property type="match status" value="1"/>
</dbReference>
<dbReference type="Proteomes" id="UP000232806">
    <property type="component" value="Chromosome"/>
</dbReference>
<dbReference type="InterPro" id="IPR056731">
    <property type="entry name" value="DUF2096_N"/>
</dbReference>
<gene>
    <name evidence="3" type="ORF">BK007_08195</name>
    <name evidence="4" type="ORF">BK009_05275</name>
    <name evidence="5" type="ORF">HA271_06735</name>
    <name evidence="6" type="ORF">HG719_06520</name>
</gene>
<dbReference type="OrthoDB" id="81978at2157"/>
<organism evidence="4 7">
    <name type="scientific">Methanobacterium subterraneum</name>
    <dbReference type="NCBI Taxonomy" id="59277"/>
    <lineage>
        <taxon>Archaea</taxon>
        <taxon>Methanobacteriati</taxon>
        <taxon>Methanobacteriota</taxon>
        <taxon>Methanomada group</taxon>
        <taxon>Methanobacteria</taxon>
        <taxon>Methanobacteriales</taxon>
        <taxon>Methanobacteriaceae</taxon>
        <taxon>Methanobacterium</taxon>
    </lineage>
</organism>
<evidence type="ECO:0000313" key="4">
    <source>
        <dbReference type="EMBL" id="AUB60142.1"/>
    </source>
</evidence>
<evidence type="ECO:0000313" key="5">
    <source>
        <dbReference type="EMBL" id="HII84522.1"/>
    </source>
</evidence>
<evidence type="ECO:0000259" key="2">
    <source>
        <dbReference type="Pfam" id="PF23100"/>
    </source>
</evidence>
<evidence type="ECO:0000313" key="3">
    <source>
        <dbReference type="EMBL" id="AUB55985.1"/>
    </source>
</evidence>
<dbReference type="Pfam" id="PF09869">
    <property type="entry name" value="KH_DUF2096_C"/>
    <property type="match status" value="1"/>
</dbReference>
<dbReference type="PIRSF" id="PIRSF037052">
    <property type="entry name" value="UCP037052"/>
    <property type="match status" value="1"/>
</dbReference>
<dbReference type="EMBL" id="CP017766">
    <property type="protein sequence ID" value="AUB55985.1"/>
    <property type="molecule type" value="Genomic_DNA"/>
</dbReference>
<keyword evidence="7" id="KW-1185">Reference proteome</keyword>
<reference evidence="7 8" key="1">
    <citation type="submission" date="2016-10" db="EMBL/GenBank/DDBJ databases">
        <title>Comparative genomics between deep and shallow subseafloor isolates.</title>
        <authorList>
            <person name="Ishii S."/>
            <person name="Miller J.R."/>
            <person name="Sutton G."/>
            <person name="Suzuki S."/>
            <person name="Methe B."/>
            <person name="Inagaki F."/>
            <person name="Imachi H."/>
        </authorList>
    </citation>
    <scope>NUCLEOTIDE SEQUENCE [LARGE SCALE GENOMIC DNA]</scope>
    <source>
        <strain evidence="4 7">A8p</strain>
        <strain evidence="3 8">MO-MB1</strain>
    </source>
</reference>
<reference evidence="9" key="2">
    <citation type="journal article" date="2020" name="bioRxiv">
        <title>A rank-normalized archaeal taxonomy based on genome phylogeny resolves widespread incomplete and uneven classifications.</title>
        <authorList>
            <person name="Rinke C."/>
            <person name="Chuvochina M."/>
            <person name="Mussig A.J."/>
            <person name="Chaumeil P.-A."/>
            <person name="Waite D.W."/>
            <person name="Whitman W.B."/>
            <person name="Parks D.H."/>
            <person name="Hugenholtz P."/>
        </authorList>
    </citation>
    <scope>NUCLEOTIDE SEQUENCE [LARGE SCALE GENOMIC DNA]</scope>
</reference>
<dbReference type="GeneID" id="35122519"/>
<reference evidence="6 10" key="3">
    <citation type="submission" date="2020-04" db="EMBL/GenBank/DDBJ databases">
        <title>Draft genome of Methanobacterium subterraneum isolated from animal feces.</title>
        <authorList>
            <person name="Ouboter H.T."/>
            <person name="Berger S."/>
            <person name="Gungor E."/>
            <person name="Jetten M.S.M."/>
            <person name="Welte C.U."/>
        </authorList>
    </citation>
    <scope>NUCLEOTIDE SEQUENCE [LARGE SCALE GENOMIC DNA]</scope>
    <source>
        <strain evidence="6">HO_2020</strain>
    </source>
</reference>
<evidence type="ECO:0000313" key="10">
    <source>
        <dbReference type="Proteomes" id="UP000591058"/>
    </source>
</evidence>
<dbReference type="InterPro" id="IPR017098">
    <property type="entry name" value="UCP037052"/>
</dbReference>
<dbReference type="RefSeq" id="WP_100905960.1">
    <property type="nucleotide sequence ID" value="NZ_CP017766.1"/>
</dbReference>
<dbReference type="Proteomes" id="UP000591058">
    <property type="component" value="Unassembled WGS sequence"/>
</dbReference>
<dbReference type="KEGG" id="msub:BK009_05275"/>